<dbReference type="EMBL" id="FOLQ01000015">
    <property type="protein sequence ID" value="SFE52482.1"/>
    <property type="molecule type" value="Genomic_DNA"/>
</dbReference>
<organism evidence="1 2">
    <name type="scientific">Spirosoma endophyticum</name>
    <dbReference type="NCBI Taxonomy" id="662367"/>
    <lineage>
        <taxon>Bacteria</taxon>
        <taxon>Pseudomonadati</taxon>
        <taxon>Bacteroidota</taxon>
        <taxon>Cytophagia</taxon>
        <taxon>Cytophagales</taxon>
        <taxon>Cytophagaceae</taxon>
        <taxon>Spirosoma</taxon>
    </lineage>
</organism>
<evidence type="ECO:0000313" key="1">
    <source>
        <dbReference type="EMBL" id="SFE52482.1"/>
    </source>
</evidence>
<gene>
    <name evidence="1" type="ORF">SAMN05216167_11524</name>
</gene>
<dbReference type="Proteomes" id="UP000198598">
    <property type="component" value="Unassembled WGS sequence"/>
</dbReference>
<accession>A0A1I2B8E7</accession>
<dbReference type="AlphaFoldDB" id="A0A1I2B8E7"/>
<reference evidence="1 2" key="1">
    <citation type="submission" date="2016-10" db="EMBL/GenBank/DDBJ databases">
        <authorList>
            <person name="de Groot N.N."/>
        </authorList>
    </citation>
    <scope>NUCLEOTIDE SEQUENCE [LARGE SCALE GENOMIC DNA]</scope>
    <source>
        <strain evidence="1 2">DSM 26130</strain>
    </source>
</reference>
<dbReference type="STRING" id="662367.SAMN05216167_11524"/>
<evidence type="ECO:0000313" key="2">
    <source>
        <dbReference type="Proteomes" id="UP000198598"/>
    </source>
</evidence>
<proteinExistence type="predicted"/>
<protein>
    <submittedName>
        <fullName evidence="1">Uncharacterized protein</fullName>
    </submittedName>
</protein>
<dbReference type="RefSeq" id="WP_245776794.1">
    <property type="nucleotide sequence ID" value="NZ_FOLQ01000015.1"/>
</dbReference>
<name>A0A1I2B8E7_9BACT</name>
<keyword evidence="2" id="KW-1185">Reference proteome</keyword>
<sequence length="51" mass="6086">MAKTFRLGNAIYCYQKQFKQFLGDTEETTLEWLERQLTGTPDPENRAERLF</sequence>